<gene>
    <name evidence="1" type="ORF">LTR77_003138</name>
</gene>
<evidence type="ECO:0000313" key="2">
    <source>
        <dbReference type="Proteomes" id="UP001337655"/>
    </source>
</evidence>
<keyword evidence="2" id="KW-1185">Reference proteome</keyword>
<dbReference type="Proteomes" id="UP001337655">
    <property type="component" value="Unassembled WGS sequence"/>
</dbReference>
<proteinExistence type="predicted"/>
<protein>
    <submittedName>
        <fullName evidence="1">Uncharacterized protein</fullName>
    </submittedName>
</protein>
<evidence type="ECO:0000313" key="1">
    <source>
        <dbReference type="EMBL" id="KAK5173016.1"/>
    </source>
</evidence>
<dbReference type="GeneID" id="89924485"/>
<sequence>MSDTTTMAAPSNLTENDRKLLVNAWNCFKTTPSVDNTRLQTMGNYKTPASATACYLAARKKMLNADGAKMIDNDRKLIVMAWQCFRAPP</sequence>
<name>A0AAV9PGJ5_9PEZI</name>
<reference evidence="1 2" key="1">
    <citation type="submission" date="2023-08" db="EMBL/GenBank/DDBJ databases">
        <title>Black Yeasts Isolated from many extreme environments.</title>
        <authorList>
            <person name="Coleine C."/>
            <person name="Stajich J.E."/>
            <person name="Selbmann L."/>
        </authorList>
    </citation>
    <scope>NUCLEOTIDE SEQUENCE [LARGE SCALE GENOMIC DNA]</scope>
    <source>
        <strain evidence="1 2">CCFEE 5935</strain>
    </source>
</reference>
<dbReference type="AlphaFoldDB" id="A0AAV9PGJ5"/>
<comment type="caution">
    <text evidence="1">The sequence shown here is derived from an EMBL/GenBank/DDBJ whole genome shotgun (WGS) entry which is preliminary data.</text>
</comment>
<organism evidence="1 2">
    <name type="scientific">Saxophila tyrrhenica</name>
    <dbReference type="NCBI Taxonomy" id="1690608"/>
    <lineage>
        <taxon>Eukaryota</taxon>
        <taxon>Fungi</taxon>
        <taxon>Dikarya</taxon>
        <taxon>Ascomycota</taxon>
        <taxon>Pezizomycotina</taxon>
        <taxon>Dothideomycetes</taxon>
        <taxon>Dothideomycetidae</taxon>
        <taxon>Mycosphaerellales</taxon>
        <taxon>Extremaceae</taxon>
        <taxon>Saxophila</taxon>
    </lineage>
</organism>
<accession>A0AAV9PGJ5</accession>
<dbReference type="RefSeq" id="XP_064661734.1">
    <property type="nucleotide sequence ID" value="XM_064800395.1"/>
</dbReference>
<dbReference type="EMBL" id="JAVRRT010000004">
    <property type="protein sequence ID" value="KAK5173016.1"/>
    <property type="molecule type" value="Genomic_DNA"/>
</dbReference>